<dbReference type="PANTHER" id="PTHR30367">
    <property type="entry name" value="P-HYDROXYBENZOIC ACID EFFLUX PUMP SUBUNIT AAEA-RELATED"/>
    <property type="match status" value="1"/>
</dbReference>
<protein>
    <submittedName>
        <fullName evidence="8">HlyD family secretion protein</fullName>
    </submittedName>
</protein>
<dbReference type="Gene3D" id="2.40.50.100">
    <property type="match status" value="1"/>
</dbReference>
<dbReference type="Proteomes" id="UP001279553">
    <property type="component" value="Unassembled WGS sequence"/>
</dbReference>
<feature type="transmembrane region" description="Helical" evidence="5">
    <location>
        <begin position="34"/>
        <end position="55"/>
    </location>
</feature>
<keyword evidence="2 5" id="KW-0812">Transmembrane</keyword>
<dbReference type="Gene3D" id="2.40.30.170">
    <property type="match status" value="1"/>
</dbReference>
<evidence type="ECO:0000256" key="2">
    <source>
        <dbReference type="ARBA" id="ARBA00022692"/>
    </source>
</evidence>
<feature type="domain" description="p-hydroxybenzoic acid efflux pump subunit AaeA-like beta-barrel" evidence="7">
    <location>
        <begin position="218"/>
        <end position="313"/>
    </location>
</feature>
<dbReference type="GO" id="GO:0016020">
    <property type="term" value="C:membrane"/>
    <property type="evidence" value="ECO:0007669"/>
    <property type="project" value="InterPro"/>
</dbReference>
<dbReference type="GO" id="GO:0022857">
    <property type="term" value="F:transmembrane transporter activity"/>
    <property type="evidence" value="ECO:0007669"/>
    <property type="project" value="InterPro"/>
</dbReference>
<dbReference type="InterPro" id="IPR058625">
    <property type="entry name" value="MdtA-like_BSH"/>
</dbReference>
<name>A0AAW9DPD2_ACIAO</name>
<evidence type="ECO:0000256" key="1">
    <source>
        <dbReference type="ARBA" id="ARBA00009477"/>
    </source>
</evidence>
<keyword evidence="4 5" id="KW-0472">Membrane</keyword>
<dbReference type="Pfam" id="PF25917">
    <property type="entry name" value="BSH_RND"/>
    <property type="match status" value="1"/>
</dbReference>
<dbReference type="InterPro" id="IPR050393">
    <property type="entry name" value="MFP_Efflux_Pump"/>
</dbReference>
<dbReference type="InterPro" id="IPR058634">
    <property type="entry name" value="AaeA-lik-b-barrel"/>
</dbReference>
<evidence type="ECO:0000256" key="5">
    <source>
        <dbReference type="SAM" id="Phobius"/>
    </source>
</evidence>
<evidence type="ECO:0000259" key="6">
    <source>
        <dbReference type="Pfam" id="PF25917"/>
    </source>
</evidence>
<reference evidence="8 9" key="1">
    <citation type="submission" date="2023-11" db="EMBL/GenBank/DDBJ databases">
        <title>MicrobeMod: A computational toolkit for identifying prokaryotic methylation and restriction-modification with nanopore sequencing.</title>
        <authorList>
            <person name="Crits-Christoph A."/>
            <person name="Kang S.C."/>
            <person name="Lee H."/>
            <person name="Ostrov N."/>
        </authorList>
    </citation>
    <scope>NUCLEOTIDE SEQUENCE [LARGE SCALE GENOMIC DNA]</scope>
    <source>
        <strain evidence="8 9">DSMZ 700</strain>
    </source>
</reference>
<sequence>MLDFLHRETIPGPQVMAALSQPAAAAPPRPYKPLFSVLATLIVVIAAIWLAVLAWHRYDATPWTRDARVRAYAVAVAPQISGPIVSVAVHANQIVHKGEVLMRIDPADFINAVAEAQAALASDEAIARMKAADASRRARLPSIAVSAESQGNTAAAAAAAEAAVAGDKARLAQALLNLKRTVVHAPVTGTITNLTLHAGDYAHAGTPAITLVDEHDIWVTAYFEETELPMIHPGAAATIRLLADPDQVLHGTVQGIGRGISVTDAQNSAGGLPVVNPVYSWVRLSQRIPVHIALGRVPADLFLAAGMTATVRIVPHRAHR</sequence>
<gene>
    <name evidence="8" type="ORF">SIL87_04700</name>
</gene>
<comment type="caution">
    <text evidence="8">The sequence shown here is derived from an EMBL/GenBank/DDBJ whole genome shotgun (WGS) entry which is preliminary data.</text>
</comment>
<dbReference type="PANTHER" id="PTHR30367:SF1">
    <property type="entry name" value="MULTIDRUG RESISTANCE PROTEIN MDTN"/>
    <property type="match status" value="1"/>
</dbReference>
<dbReference type="NCBIfam" id="TIGR01730">
    <property type="entry name" value="RND_mfp"/>
    <property type="match status" value="1"/>
</dbReference>
<organism evidence="8 9">
    <name type="scientific">Acidiphilium acidophilum</name>
    <name type="common">Thiobacillus acidophilus</name>
    <dbReference type="NCBI Taxonomy" id="76588"/>
    <lineage>
        <taxon>Bacteria</taxon>
        <taxon>Pseudomonadati</taxon>
        <taxon>Pseudomonadota</taxon>
        <taxon>Alphaproteobacteria</taxon>
        <taxon>Acetobacterales</taxon>
        <taxon>Acidocellaceae</taxon>
        <taxon>Acidiphilium</taxon>
    </lineage>
</organism>
<evidence type="ECO:0000259" key="7">
    <source>
        <dbReference type="Pfam" id="PF25963"/>
    </source>
</evidence>
<evidence type="ECO:0000256" key="4">
    <source>
        <dbReference type="ARBA" id="ARBA00023136"/>
    </source>
</evidence>
<dbReference type="Pfam" id="PF25963">
    <property type="entry name" value="Beta-barrel_AAEA"/>
    <property type="match status" value="1"/>
</dbReference>
<dbReference type="RefSeq" id="WP_319613032.1">
    <property type="nucleotide sequence ID" value="NZ_JAWXYB010000018.1"/>
</dbReference>
<proteinExistence type="inferred from homology"/>
<evidence type="ECO:0000313" key="9">
    <source>
        <dbReference type="Proteomes" id="UP001279553"/>
    </source>
</evidence>
<keyword evidence="3 5" id="KW-1133">Transmembrane helix</keyword>
<dbReference type="EMBL" id="JAWXYB010000018">
    <property type="protein sequence ID" value="MDX5930065.1"/>
    <property type="molecule type" value="Genomic_DNA"/>
</dbReference>
<feature type="domain" description="Multidrug resistance protein MdtA-like barrel-sandwich hybrid" evidence="6">
    <location>
        <begin position="74"/>
        <end position="212"/>
    </location>
</feature>
<dbReference type="AlphaFoldDB" id="A0AAW9DPD2"/>
<keyword evidence="9" id="KW-1185">Reference proteome</keyword>
<evidence type="ECO:0000313" key="8">
    <source>
        <dbReference type="EMBL" id="MDX5930065.1"/>
    </source>
</evidence>
<comment type="similarity">
    <text evidence="1">Belongs to the membrane fusion protein (MFP) (TC 8.A.1) family.</text>
</comment>
<dbReference type="InterPro" id="IPR006143">
    <property type="entry name" value="RND_pump_MFP"/>
</dbReference>
<evidence type="ECO:0000256" key="3">
    <source>
        <dbReference type="ARBA" id="ARBA00022989"/>
    </source>
</evidence>
<dbReference type="SUPFAM" id="SSF111369">
    <property type="entry name" value="HlyD-like secretion proteins"/>
    <property type="match status" value="1"/>
</dbReference>
<accession>A0AAW9DPD2</accession>